<feature type="domain" description="Reverse transcriptase Ty1/copia-type" evidence="2">
    <location>
        <begin position="540"/>
        <end position="707"/>
    </location>
</feature>
<feature type="compositionally biased region" description="Polar residues" evidence="1">
    <location>
        <begin position="290"/>
        <end position="300"/>
    </location>
</feature>
<gene>
    <name evidence="3" type="ORF">VITISV_017861</name>
</gene>
<accession>A5B3T4</accession>
<dbReference type="InterPro" id="IPR043502">
    <property type="entry name" value="DNA/RNA_pol_sf"/>
</dbReference>
<dbReference type="PANTHER" id="PTHR47481">
    <property type="match status" value="1"/>
</dbReference>
<dbReference type="AlphaFoldDB" id="A5B3T4"/>
<evidence type="ECO:0000313" key="3">
    <source>
        <dbReference type="EMBL" id="CAN80750.1"/>
    </source>
</evidence>
<proteinExistence type="predicted"/>
<dbReference type="EMBL" id="AM445644">
    <property type="protein sequence ID" value="CAN80750.1"/>
    <property type="molecule type" value="Genomic_DNA"/>
</dbReference>
<dbReference type="Pfam" id="PF14223">
    <property type="entry name" value="Retrotran_gag_2"/>
    <property type="match status" value="1"/>
</dbReference>
<dbReference type="PANTHER" id="PTHR47481:SF31">
    <property type="entry name" value="OS01G0873500 PROTEIN"/>
    <property type="match status" value="1"/>
</dbReference>
<organism evidence="3">
    <name type="scientific">Vitis vinifera</name>
    <name type="common">Grape</name>
    <dbReference type="NCBI Taxonomy" id="29760"/>
    <lineage>
        <taxon>Eukaryota</taxon>
        <taxon>Viridiplantae</taxon>
        <taxon>Streptophyta</taxon>
        <taxon>Embryophyta</taxon>
        <taxon>Tracheophyta</taxon>
        <taxon>Spermatophyta</taxon>
        <taxon>Magnoliopsida</taxon>
        <taxon>eudicotyledons</taxon>
        <taxon>Gunneridae</taxon>
        <taxon>Pentapetalae</taxon>
        <taxon>rosids</taxon>
        <taxon>Vitales</taxon>
        <taxon>Vitaceae</taxon>
        <taxon>Viteae</taxon>
        <taxon>Vitis</taxon>
    </lineage>
</organism>
<protein>
    <recommendedName>
        <fullName evidence="2">Reverse transcriptase Ty1/copia-type domain-containing protein</fullName>
    </recommendedName>
</protein>
<feature type="region of interest" description="Disordered" evidence="1">
    <location>
        <begin position="1"/>
        <end position="31"/>
    </location>
</feature>
<dbReference type="OrthoDB" id="1831671at2759"/>
<feature type="region of interest" description="Disordered" evidence="1">
    <location>
        <begin position="289"/>
        <end position="323"/>
    </location>
</feature>
<dbReference type="SUPFAM" id="SSF56672">
    <property type="entry name" value="DNA/RNA polymerases"/>
    <property type="match status" value="1"/>
</dbReference>
<evidence type="ECO:0000256" key="1">
    <source>
        <dbReference type="SAM" id="MobiDB-lite"/>
    </source>
</evidence>
<dbReference type="Pfam" id="PF07727">
    <property type="entry name" value="RVT_2"/>
    <property type="match status" value="1"/>
</dbReference>
<feature type="compositionally biased region" description="Basic and acidic residues" evidence="1">
    <location>
        <begin position="19"/>
        <end position="31"/>
    </location>
</feature>
<reference evidence="3" key="1">
    <citation type="journal article" date="2007" name="PLoS ONE">
        <title>The first genome sequence of an elite grapevine cultivar (Pinot noir Vitis vinifera L.): coping with a highly heterozygous genome.</title>
        <authorList>
            <person name="Velasco R."/>
            <person name="Zharkikh A."/>
            <person name="Troggio M."/>
            <person name="Cartwright D.A."/>
            <person name="Cestaro A."/>
            <person name="Pruss D."/>
            <person name="Pindo M."/>
            <person name="FitzGerald L.M."/>
            <person name="Vezzulli S."/>
            <person name="Reid J."/>
            <person name="Malacarne G."/>
            <person name="Iliev D."/>
            <person name="Coppola G."/>
            <person name="Wardell B."/>
            <person name="Micheletti D."/>
            <person name="Macalma T."/>
            <person name="Facci M."/>
            <person name="Mitchell J.T."/>
            <person name="Perazzolli M."/>
            <person name="Eldredge G."/>
            <person name="Gatto P."/>
            <person name="Oyzerski R."/>
            <person name="Moretto M."/>
            <person name="Gutin N."/>
            <person name="Stefanini M."/>
            <person name="Chen Y."/>
            <person name="Segala C."/>
            <person name="Davenport C."/>
            <person name="Dematte L."/>
            <person name="Mraz A."/>
            <person name="Battilana J."/>
            <person name="Stormo K."/>
            <person name="Costa F."/>
            <person name="Tao Q."/>
            <person name="Si-Ammour A."/>
            <person name="Harkins T."/>
            <person name="Lackey A."/>
            <person name="Perbost C."/>
            <person name="Taillon B."/>
            <person name="Stella A."/>
            <person name="Solovyev V."/>
            <person name="Fawcett J.A."/>
            <person name="Sterck L."/>
            <person name="Vandepoele K."/>
            <person name="Grando S.M."/>
            <person name="Toppo S."/>
            <person name="Moser C."/>
            <person name="Lanchbury J."/>
            <person name="Bogden R."/>
            <person name="Skolnick M."/>
            <person name="Sgaramella V."/>
            <person name="Bhatnagar S.K."/>
            <person name="Fontana P."/>
            <person name="Gutin A."/>
            <person name="Van de Peer Y."/>
            <person name="Salamini F."/>
            <person name="Viola R."/>
        </authorList>
    </citation>
    <scope>NUCLEOTIDE SEQUENCE</scope>
</reference>
<sequence length="762" mass="84110">MGGGGGRLVSVKGAEGGVNEEKSSRWDHSLDPVEKKPGYESVAMSALARKQAISSNIQSCYSVKLVSNRKTVLASMNASFSAPFNTGVNFQIPTMLPALHILLTRTNYSFWKSKILPRVRAYGLEGFLTGDRVRPPAMLADAEDLQLIGSISEAMLGHVIRCTFTAKIWSTLHEVFEIQYKARILQLRQQLQLKKGATPVDEYVLKKRTLADCLIAASQPISTDEVILYILSSLGLEYESVVVNITSKDHITLQRVMFMLQNHEQRIESCESTTQVDVNGTSAHYAAKENSFNSSYNRGNDNYRGRPRGSWGGGGGQNQSKNKPIYQDLITGATLLKGVYDCGLYHLELSPTHTTHAFLAHSSQPESCSSFVTDTAMALTLPVSNALSDNACSSFSNSTTGSASLPSCPATGTTVPIVDNIVSTPCTHDVQPITATMSQPLLHTSTNIHSMQTRSKSDIYKPKVYTTVVALPDHFQKPSNVRRALQLPYWKTTMEAEYSALVGGWCYAKVRHNTLCYAKFSHNLEQLASEGHIFLISAPNRTRFEIDINNVFLNGILHEDVNMCQPEGFVSSTHPTHVCKLIKSHYGLKQAPRAWFVQLRSALVSWGFQPSISHNSLFHSRKNGHLVLVLVYVDDILIIGDSSALIHSMIQALTSRFALKTLGSISYFLGFKAFRDSSGLYLNQAKYISDLLVKTNMVHAKTSSTPMALDQKLALEDSAPFPDVTLYRSTIGALQYLTLTRPDISFSVNKLSQFLKAPTQHH</sequence>
<name>A5B3T4_VITVI</name>
<dbReference type="InterPro" id="IPR013103">
    <property type="entry name" value="RVT_2"/>
</dbReference>
<evidence type="ECO:0000259" key="2">
    <source>
        <dbReference type="Pfam" id="PF07727"/>
    </source>
</evidence>